<dbReference type="Gene3D" id="1.10.510.10">
    <property type="entry name" value="Transferase(Phosphotransferase) domain 1"/>
    <property type="match status" value="1"/>
</dbReference>
<comment type="caution">
    <text evidence="2">The sequence shown here is derived from an EMBL/GenBank/DDBJ whole genome shotgun (WGS) entry which is preliminary data.</text>
</comment>
<dbReference type="SUPFAM" id="SSF56112">
    <property type="entry name" value="Protein kinase-like (PK-like)"/>
    <property type="match status" value="1"/>
</dbReference>
<proteinExistence type="predicted"/>
<dbReference type="InterPro" id="IPR000719">
    <property type="entry name" value="Prot_kinase_dom"/>
</dbReference>
<dbReference type="EMBL" id="CAJVQB010075161">
    <property type="protein sequence ID" value="CAG8844233.1"/>
    <property type="molecule type" value="Genomic_DNA"/>
</dbReference>
<name>A0ABN7X185_GIGMA</name>
<gene>
    <name evidence="2" type="ORF">GMARGA_LOCUS36979</name>
</gene>
<dbReference type="Proteomes" id="UP000789901">
    <property type="component" value="Unassembled WGS sequence"/>
</dbReference>
<keyword evidence="3" id="KW-1185">Reference proteome</keyword>
<evidence type="ECO:0000313" key="3">
    <source>
        <dbReference type="Proteomes" id="UP000789901"/>
    </source>
</evidence>
<reference evidence="2 3" key="1">
    <citation type="submission" date="2021-06" db="EMBL/GenBank/DDBJ databases">
        <authorList>
            <person name="Kallberg Y."/>
            <person name="Tangrot J."/>
            <person name="Rosling A."/>
        </authorList>
    </citation>
    <scope>NUCLEOTIDE SEQUENCE [LARGE SCALE GENOMIC DNA]</scope>
    <source>
        <strain evidence="2 3">120-4 pot B 10/14</strain>
    </source>
</reference>
<dbReference type="PROSITE" id="PS50011">
    <property type="entry name" value="PROTEIN_KINASE_DOM"/>
    <property type="match status" value="1"/>
</dbReference>
<accession>A0ABN7X185</accession>
<sequence>MLNKLMHLHNIILDLKTIHNNGILHKDIHPNNIFLEDLTNTHIIGFDLSFHSAKSKMTKLGSPHVSLRMFYEVKIHTNIRYFQPQDLHGGDTHWTKAVQR</sequence>
<dbReference type="InterPro" id="IPR011009">
    <property type="entry name" value="Kinase-like_dom_sf"/>
</dbReference>
<protein>
    <submittedName>
        <fullName evidence="2">14295_t:CDS:1</fullName>
    </submittedName>
</protein>
<feature type="domain" description="Protein kinase" evidence="1">
    <location>
        <begin position="1"/>
        <end position="100"/>
    </location>
</feature>
<evidence type="ECO:0000313" key="2">
    <source>
        <dbReference type="EMBL" id="CAG8844233.1"/>
    </source>
</evidence>
<feature type="non-terminal residue" evidence="2">
    <location>
        <position position="100"/>
    </location>
</feature>
<evidence type="ECO:0000259" key="1">
    <source>
        <dbReference type="PROSITE" id="PS50011"/>
    </source>
</evidence>
<organism evidence="2 3">
    <name type="scientific">Gigaspora margarita</name>
    <dbReference type="NCBI Taxonomy" id="4874"/>
    <lineage>
        <taxon>Eukaryota</taxon>
        <taxon>Fungi</taxon>
        <taxon>Fungi incertae sedis</taxon>
        <taxon>Mucoromycota</taxon>
        <taxon>Glomeromycotina</taxon>
        <taxon>Glomeromycetes</taxon>
        <taxon>Diversisporales</taxon>
        <taxon>Gigasporaceae</taxon>
        <taxon>Gigaspora</taxon>
    </lineage>
</organism>